<keyword evidence="5" id="KW-1185">Reference proteome</keyword>
<reference evidence="4 5" key="1">
    <citation type="submission" date="2018-12" db="EMBL/GenBank/DDBJ databases">
        <authorList>
            <consortium name="Pathogen Informatics"/>
        </authorList>
    </citation>
    <scope>NUCLEOTIDE SEQUENCE [LARGE SCALE GENOMIC DNA]</scope>
    <source>
        <strain evidence="4 5">NCTC9997</strain>
    </source>
</reference>
<protein>
    <submittedName>
        <fullName evidence="4">Protein nifY</fullName>
    </submittedName>
</protein>
<evidence type="ECO:0000313" key="4">
    <source>
        <dbReference type="EMBL" id="VED50383.1"/>
    </source>
</evidence>
<dbReference type="CDD" id="cd00853">
    <property type="entry name" value="NifX"/>
    <property type="match status" value="1"/>
</dbReference>
<name>A0A7Z8ZA33_RAOTE</name>
<dbReference type="Pfam" id="PF02579">
    <property type="entry name" value="Nitro_FeMo-Co"/>
    <property type="match status" value="1"/>
</dbReference>
<dbReference type="RefSeq" id="WP_135184613.1">
    <property type="nucleotide sequence ID" value="NZ_JAUBKV010000001.1"/>
</dbReference>
<feature type="domain" description="Dinitrogenase iron-molybdenum cofactor biosynthesis" evidence="3">
    <location>
        <begin position="104"/>
        <end position="191"/>
    </location>
</feature>
<evidence type="ECO:0000259" key="3">
    <source>
        <dbReference type="Pfam" id="PF02579"/>
    </source>
</evidence>
<keyword evidence="2" id="KW-0535">Nitrogen fixation</keyword>
<evidence type="ECO:0000313" key="5">
    <source>
        <dbReference type="Proteomes" id="UP000267630"/>
    </source>
</evidence>
<comment type="similarity">
    <text evidence="1">Belongs to the NifX/NifY family.</text>
</comment>
<dbReference type="InterPro" id="IPR036105">
    <property type="entry name" value="DiNase_FeMo-co_biosyn_sf"/>
</dbReference>
<sequence length="220" mass="24536">MSDNDTLFWRLLALFQTLPDLPPAQILDWLAQESGETLTPERLATLTQPRLTAAFPSTTAVMSPARWSRVMACLRGALPVHLSIARPAQRTPQLLAAFCSQDGLLINGHFGQGRLFFIYAFDEQGGWLHDLRRYPSAPDSQEASEVRARLVDDCQLLFCQEIGGPAAARLIRHQIHPMKAPPGTAIQAQCEAINTLLAGRLPPWLAKRLHRDNPLQERVF</sequence>
<dbReference type="AlphaFoldDB" id="A0A7Z8ZA33"/>
<dbReference type="EMBL" id="LR134253">
    <property type="protein sequence ID" value="VED50383.1"/>
    <property type="molecule type" value="Genomic_DNA"/>
</dbReference>
<dbReference type="InterPro" id="IPR034169">
    <property type="entry name" value="NifX-like"/>
</dbReference>
<dbReference type="Proteomes" id="UP000267630">
    <property type="component" value="Chromosome 3"/>
</dbReference>
<accession>A0A7Z8ZA33</accession>
<gene>
    <name evidence="4" type="ORF">NCTC9997_03215</name>
</gene>
<organism evidence="4 5">
    <name type="scientific">Raoultella terrigena</name>
    <name type="common">Klebsiella terrigena</name>
    <dbReference type="NCBI Taxonomy" id="577"/>
    <lineage>
        <taxon>Bacteria</taxon>
        <taxon>Pseudomonadati</taxon>
        <taxon>Pseudomonadota</taxon>
        <taxon>Gammaproteobacteria</taxon>
        <taxon>Enterobacterales</taxon>
        <taxon>Enterobacteriaceae</taxon>
        <taxon>Klebsiella/Raoultella group</taxon>
        <taxon>Raoultella</taxon>
    </lineage>
</organism>
<dbReference type="SUPFAM" id="SSF53146">
    <property type="entry name" value="Nitrogenase accessory factor-like"/>
    <property type="match status" value="1"/>
</dbReference>
<dbReference type="Gene3D" id="3.30.420.130">
    <property type="entry name" value="Dinitrogenase iron-molybdenum cofactor biosynthesis domain"/>
    <property type="match status" value="1"/>
</dbReference>
<evidence type="ECO:0000256" key="2">
    <source>
        <dbReference type="ARBA" id="ARBA00023231"/>
    </source>
</evidence>
<proteinExistence type="inferred from homology"/>
<evidence type="ECO:0000256" key="1">
    <source>
        <dbReference type="ARBA" id="ARBA00010285"/>
    </source>
</evidence>
<dbReference type="InterPro" id="IPR003731">
    <property type="entry name" value="Di-Nase_FeMo-co_biosynth"/>
</dbReference>